<dbReference type="EMBL" id="SSTE01019758">
    <property type="protein sequence ID" value="KAA0036132.1"/>
    <property type="molecule type" value="Genomic_DNA"/>
</dbReference>
<dbReference type="AlphaFoldDB" id="A0A5A7SY42"/>
<evidence type="ECO:0000313" key="5">
    <source>
        <dbReference type="Proteomes" id="UP000321947"/>
    </source>
</evidence>
<gene>
    <name evidence="3" type="ORF">E5676_scaffold90G00040</name>
    <name evidence="2" type="ORF">E6C27_scaffold338G00420</name>
</gene>
<feature type="domain" description="Retrotransposon gag" evidence="1">
    <location>
        <begin position="123"/>
        <end position="182"/>
    </location>
</feature>
<dbReference type="Proteomes" id="UP000321947">
    <property type="component" value="Unassembled WGS sequence"/>
</dbReference>
<comment type="caution">
    <text evidence="2">The sequence shown here is derived from an EMBL/GenBank/DDBJ whole genome shotgun (WGS) entry which is preliminary data.</text>
</comment>
<proteinExistence type="predicted"/>
<sequence>MHASRGETRVECLGVTSPLGRIRPRRGRQVSVDVSTTRSTYREQGSDEMSWTTDLANLSTFEGVKVIRHLKVSIEGVNSIVADHLMTFEGTTDLANVEKWLSLIEMFWGDELPRGRKSKISNTLLQGSAKNRWTLHATKVGGVSFVTWEEFREAFQNKFYPHSFSNAKKNEFMSLVQGDMTVI</sequence>
<protein>
    <recommendedName>
        <fullName evidence="1">Retrotransposon gag domain-containing protein</fullName>
    </recommendedName>
</protein>
<dbReference type="Proteomes" id="UP000321393">
    <property type="component" value="Unassembled WGS sequence"/>
</dbReference>
<evidence type="ECO:0000259" key="1">
    <source>
        <dbReference type="Pfam" id="PF03732"/>
    </source>
</evidence>
<evidence type="ECO:0000313" key="3">
    <source>
        <dbReference type="EMBL" id="TYK13491.1"/>
    </source>
</evidence>
<reference evidence="4 5" key="1">
    <citation type="submission" date="2019-08" db="EMBL/GenBank/DDBJ databases">
        <title>Draft genome sequences of two oriental melons (Cucumis melo L. var makuwa).</title>
        <authorList>
            <person name="Kwon S.-Y."/>
        </authorList>
    </citation>
    <scope>NUCLEOTIDE SEQUENCE [LARGE SCALE GENOMIC DNA]</scope>
    <source>
        <strain evidence="5">cv. Chang Bougi</strain>
        <strain evidence="4">cv. SW 3</strain>
        <tissue evidence="2">Leaf</tissue>
    </source>
</reference>
<dbReference type="EMBL" id="SSTD01009902">
    <property type="protein sequence ID" value="TYK13491.1"/>
    <property type="molecule type" value="Genomic_DNA"/>
</dbReference>
<organism evidence="2 4">
    <name type="scientific">Cucumis melo var. makuwa</name>
    <name type="common">Oriental melon</name>
    <dbReference type="NCBI Taxonomy" id="1194695"/>
    <lineage>
        <taxon>Eukaryota</taxon>
        <taxon>Viridiplantae</taxon>
        <taxon>Streptophyta</taxon>
        <taxon>Embryophyta</taxon>
        <taxon>Tracheophyta</taxon>
        <taxon>Spermatophyta</taxon>
        <taxon>Magnoliopsida</taxon>
        <taxon>eudicotyledons</taxon>
        <taxon>Gunneridae</taxon>
        <taxon>Pentapetalae</taxon>
        <taxon>rosids</taxon>
        <taxon>fabids</taxon>
        <taxon>Cucurbitales</taxon>
        <taxon>Cucurbitaceae</taxon>
        <taxon>Benincaseae</taxon>
        <taxon>Cucumis</taxon>
    </lineage>
</organism>
<evidence type="ECO:0000313" key="4">
    <source>
        <dbReference type="Proteomes" id="UP000321393"/>
    </source>
</evidence>
<evidence type="ECO:0000313" key="2">
    <source>
        <dbReference type="EMBL" id="KAA0036132.1"/>
    </source>
</evidence>
<dbReference type="InterPro" id="IPR005162">
    <property type="entry name" value="Retrotrans_gag_dom"/>
</dbReference>
<accession>A0A5A7SY42</accession>
<dbReference type="Pfam" id="PF03732">
    <property type="entry name" value="Retrotrans_gag"/>
    <property type="match status" value="1"/>
</dbReference>
<dbReference type="OrthoDB" id="1936908at2759"/>
<name>A0A5A7SY42_CUCMM</name>